<protein>
    <recommendedName>
        <fullName evidence="8">ABC-transporter type IV</fullName>
    </recommendedName>
</protein>
<accession>A0A2K9NYX0</accession>
<dbReference type="Proteomes" id="UP000235589">
    <property type="component" value="Chromosome"/>
</dbReference>
<evidence type="ECO:0000256" key="5">
    <source>
        <dbReference type="SAM" id="Phobius"/>
    </source>
</evidence>
<keyword evidence="4 5" id="KW-0472">Membrane</keyword>
<proteinExistence type="predicted"/>
<dbReference type="EMBL" id="CP020991">
    <property type="protein sequence ID" value="AUO18242.1"/>
    <property type="molecule type" value="Genomic_DNA"/>
</dbReference>
<evidence type="ECO:0000256" key="2">
    <source>
        <dbReference type="ARBA" id="ARBA00022692"/>
    </source>
</evidence>
<name>A0A2K9NYX0_9FIRM</name>
<comment type="subcellular location">
    <subcellularLocation>
        <location evidence="1">Membrane</location>
        <topology evidence="1">Multi-pass membrane protein</topology>
    </subcellularLocation>
</comment>
<evidence type="ECO:0000313" key="7">
    <source>
        <dbReference type="Proteomes" id="UP000235589"/>
    </source>
</evidence>
<evidence type="ECO:0000313" key="6">
    <source>
        <dbReference type="EMBL" id="AUO18242.1"/>
    </source>
</evidence>
<reference evidence="6 7" key="1">
    <citation type="submission" date="2017-04" db="EMBL/GenBank/DDBJ databases">
        <title>Monoglobus pectinilyticus 14 draft genome.</title>
        <authorList>
            <person name="Kim C."/>
            <person name="Rosendale D.I."/>
            <person name="Kelly W.J."/>
            <person name="Tannock G.W."/>
            <person name="Patchett M.L."/>
            <person name="Jordens J.Z."/>
        </authorList>
    </citation>
    <scope>NUCLEOTIDE SEQUENCE [LARGE SCALE GENOMIC DNA]</scope>
    <source>
        <strain evidence="6 7">14</strain>
    </source>
</reference>
<keyword evidence="3 5" id="KW-1133">Transmembrane helix</keyword>
<gene>
    <name evidence="6" type="ORF">B9O19_00057</name>
</gene>
<dbReference type="GO" id="GO:0016020">
    <property type="term" value="C:membrane"/>
    <property type="evidence" value="ECO:0007669"/>
    <property type="project" value="UniProtKB-SubCell"/>
</dbReference>
<evidence type="ECO:0000256" key="4">
    <source>
        <dbReference type="ARBA" id="ARBA00023136"/>
    </source>
</evidence>
<feature type="transmembrane region" description="Helical" evidence="5">
    <location>
        <begin position="18"/>
        <end position="37"/>
    </location>
</feature>
<evidence type="ECO:0008006" key="8">
    <source>
        <dbReference type="Google" id="ProtNLM"/>
    </source>
</evidence>
<feature type="transmembrane region" description="Helical" evidence="5">
    <location>
        <begin position="49"/>
        <end position="73"/>
    </location>
</feature>
<dbReference type="KEGG" id="mpec:B9O19_00057"/>
<keyword evidence="2 5" id="KW-0812">Transmembrane</keyword>
<keyword evidence="7" id="KW-1185">Reference proteome</keyword>
<organism evidence="6 7">
    <name type="scientific">Monoglobus pectinilyticus</name>
    <dbReference type="NCBI Taxonomy" id="1981510"/>
    <lineage>
        <taxon>Bacteria</taxon>
        <taxon>Bacillati</taxon>
        <taxon>Bacillota</taxon>
        <taxon>Clostridia</taxon>
        <taxon>Monoglobales</taxon>
        <taxon>Monoglobaceae</taxon>
        <taxon>Monoglobus</taxon>
    </lineage>
</organism>
<evidence type="ECO:0000256" key="3">
    <source>
        <dbReference type="ARBA" id="ARBA00022989"/>
    </source>
</evidence>
<dbReference type="AlphaFoldDB" id="A0A2K9NYX0"/>
<sequence>MEIFWTSLSGIKSGSHNLIGHTSIWMFFIYGLAVVIMEPIHNLIADQNWFLRGCVWASVIFVIEFTTGGILRLFQIEPWHYTGEFSIMGLIRIDYAPAWFAVGLLFERIHTLLLNYNIGLK</sequence>
<dbReference type="RefSeq" id="WP_412607328.1">
    <property type="nucleotide sequence ID" value="NZ_JBKXLK010000013.1"/>
</dbReference>
<evidence type="ECO:0000256" key="1">
    <source>
        <dbReference type="ARBA" id="ARBA00004141"/>
    </source>
</evidence>
<dbReference type="PANTHER" id="PTHR31746">
    <property type="entry name" value="TRANSMEMBRANE PROTEIN 229 FAMILY MEMBER"/>
    <property type="match status" value="1"/>
</dbReference>